<feature type="transmembrane region" description="Helical" evidence="6">
    <location>
        <begin position="27"/>
        <end position="48"/>
    </location>
</feature>
<reference evidence="7 8" key="1">
    <citation type="submission" date="2016-10" db="EMBL/GenBank/DDBJ databases">
        <authorList>
            <person name="de Groot N.N."/>
        </authorList>
    </citation>
    <scope>NUCLEOTIDE SEQUENCE [LARGE SCALE GENOMIC DNA]</scope>
    <source>
        <strain evidence="7 8">CGMCC 1.7005</strain>
    </source>
</reference>
<organism evidence="7 8">
    <name type="scientific">Lishizhenia tianjinensis</name>
    <dbReference type="NCBI Taxonomy" id="477690"/>
    <lineage>
        <taxon>Bacteria</taxon>
        <taxon>Pseudomonadati</taxon>
        <taxon>Bacteroidota</taxon>
        <taxon>Flavobacteriia</taxon>
        <taxon>Flavobacteriales</taxon>
        <taxon>Crocinitomicaceae</taxon>
        <taxon>Lishizhenia</taxon>
    </lineage>
</organism>
<feature type="transmembrane region" description="Helical" evidence="6">
    <location>
        <begin position="89"/>
        <end position="107"/>
    </location>
</feature>
<gene>
    <name evidence="7" type="ORF">SAMN05216474_2402</name>
</gene>
<dbReference type="InterPro" id="IPR005171">
    <property type="entry name" value="Cyt_c_oxidase_su4_prok"/>
</dbReference>
<dbReference type="Pfam" id="PF03626">
    <property type="entry name" value="COX4_pro"/>
    <property type="match status" value="1"/>
</dbReference>
<evidence type="ECO:0000256" key="2">
    <source>
        <dbReference type="ARBA" id="ARBA00022475"/>
    </source>
</evidence>
<dbReference type="AlphaFoldDB" id="A0A1I7AYR4"/>
<keyword evidence="4 6" id="KW-1133">Transmembrane helix</keyword>
<evidence type="ECO:0000256" key="6">
    <source>
        <dbReference type="SAM" id="Phobius"/>
    </source>
</evidence>
<keyword evidence="8" id="KW-1185">Reference proteome</keyword>
<dbReference type="GO" id="GO:0005886">
    <property type="term" value="C:plasma membrane"/>
    <property type="evidence" value="ECO:0007669"/>
    <property type="project" value="UniProtKB-SubCell"/>
</dbReference>
<proteinExistence type="predicted"/>
<evidence type="ECO:0000256" key="1">
    <source>
        <dbReference type="ARBA" id="ARBA00004651"/>
    </source>
</evidence>
<evidence type="ECO:0000256" key="5">
    <source>
        <dbReference type="ARBA" id="ARBA00023136"/>
    </source>
</evidence>
<dbReference type="OrthoDB" id="981917at2"/>
<sequence>MERDDIIEYSLDGHHSEEQGVKIRKKIWMVTLLLTVVTAVEVILGAMVKQGSGAWLTVKILFIALTLLKAGYIVMVFMHLGDERKSLKWVILLPYALFIVYLMFIAFTEGSAVHLAM</sequence>
<accession>A0A1I7AYR4</accession>
<evidence type="ECO:0000256" key="4">
    <source>
        <dbReference type="ARBA" id="ARBA00022989"/>
    </source>
</evidence>
<keyword evidence="5 6" id="KW-0472">Membrane</keyword>
<evidence type="ECO:0000256" key="3">
    <source>
        <dbReference type="ARBA" id="ARBA00022692"/>
    </source>
</evidence>
<dbReference type="Proteomes" id="UP000236454">
    <property type="component" value="Unassembled WGS sequence"/>
</dbReference>
<protein>
    <submittedName>
        <fullName evidence="7">Caa(3)-type oxidase, subunit IV</fullName>
    </submittedName>
</protein>
<comment type="subcellular location">
    <subcellularLocation>
        <location evidence="1">Cell membrane</location>
        <topology evidence="1">Multi-pass membrane protein</topology>
    </subcellularLocation>
</comment>
<evidence type="ECO:0000313" key="8">
    <source>
        <dbReference type="Proteomes" id="UP000236454"/>
    </source>
</evidence>
<dbReference type="STRING" id="477690.SAMN05216474_2402"/>
<keyword evidence="3 6" id="KW-0812">Transmembrane</keyword>
<dbReference type="EMBL" id="FPAS01000004">
    <property type="protein sequence ID" value="SFT80046.1"/>
    <property type="molecule type" value="Genomic_DNA"/>
</dbReference>
<dbReference type="RefSeq" id="WP_090250262.1">
    <property type="nucleotide sequence ID" value="NZ_FPAS01000004.1"/>
</dbReference>
<name>A0A1I7AYR4_9FLAO</name>
<keyword evidence="2" id="KW-1003">Cell membrane</keyword>
<feature type="transmembrane region" description="Helical" evidence="6">
    <location>
        <begin position="54"/>
        <end position="77"/>
    </location>
</feature>
<evidence type="ECO:0000313" key="7">
    <source>
        <dbReference type="EMBL" id="SFT80046.1"/>
    </source>
</evidence>